<dbReference type="OrthoDB" id="1728383at2759"/>
<proteinExistence type="predicted"/>
<dbReference type="Pfam" id="PF00022">
    <property type="entry name" value="Actin"/>
    <property type="match status" value="1"/>
</dbReference>
<dbReference type="STRING" id="51240.A0A2I4E8G6"/>
<evidence type="ECO:0000313" key="2">
    <source>
        <dbReference type="RefSeq" id="XP_018815693.1"/>
    </source>
</evidence>
<dbReference type="GeneID" id="108987259"/>
<gene>
    <name evidence="2" type="primary">LOC108987259</name>
</gene>
<reference evidence="2" key="1">
    <citation type="submission" date="2025-08" db="UniProtKB">
        <authorList>
            <consortium name="RefSeq"/>
        </authorList>
    </citation>
    <scope>IDENTIFICATION</scope>
    <source>
        <tissue evidence="2">Leaves</tissue>
    </source>
</reference>
<dbReference type="InterPro" id="IPR004000">
    <property type="entry name" value="Actin"/>
</dbReference>
<protein>
    <submittedName>
        <fullName evidence="2">Actin-85C-like</fullName>
    </submittedName>
</protein>
<dbReference type="SUPFAM" id="SSF53067">
    <property type="entry name" value="Actin-like ATPase domain"/>
    <property type="match status" value="1"/>
</dbReference>
<dbReference type="KEGG" id="jre:108987259"/>
<dbReference type="InterPro" id="IPR043129">
    <property type="entry name" value="ATPase_NBD"/>
</dbReference>
<name>A0A2I4E8G6_JUGRE</name>
<organism evidence="1 2">
    <name type="scientific">Juglans regia</name>
    <name type="common">English walnut</name>
    <dbReference type="NCBI Taxonomy" id="51240"/>
    <lineage>
        <taxon>Eukaryota</taxon>
        <taxon>Viridiplantae</taxon>
        <taxon>Streptophyta</taxon>
        <taxon>Embryophyta</taxon>
        <taxon>Tracheophyta</taxon>
        <taxon>Spermatophyta</taxon>
        <taxon>Magnoliopsida</taxon>
        <taxon>eudicotyledons</taxon>
        <taxon>Gunneridae</taxon>
        <taxon>Pentapetalae</taxon>
        <taxon>rosids</taxon>
        <taxon>fabids</taxon>
        <taxon>Fagales</taxon>
        <taxon>Juglandaceae</taxon>
        <taxon>Juglans</taxon>
    </lineage>
</organism>
<dbReference type="RefSeq" id="XP_018815693.1">
    <property type="nucleotide sequence ID" value="XM_018960148.1"/>
</dbReference>
<accession>A0A2I4E8G6</accession>
<dbReference type="Gene3D" id="3.30.420.40">
    <property type="match status" value="1"/>
</dbReference>
<dbReference type="Gramene" id="Jr04_06600_p1">
    <property type="protein sequence ID" value="cds.Jr04_06600_p1"/>
    <property type="gene ID" value="Jr04_06600"/>
</dbReference>
<dbReference type="AlphaFoldDB" id="A0A2I4E8G6"/>
<keyword evidence="1" id="KW-1185">Reference proteome</keyword>
<evidence type="ECO:0000313" key="1">
    <source>
        <dbReference type="Proteomes" id="UP000235220"/>
    </source>
</evidence>
<sequence length="139" mass="16450">MEEKMLKQRNREYETKRSHPRNVHKDDNRENGEQQSLENKEESRHVQESLMHLKQKYEEMVNFSSSSRFWNATYENLLTSNKPFPQPIPLPIMFETFNTPAMYVAIQAVLSLYASGRTTGYIGWELLLFYLKSTKRVLG</sequence>
<dbReference type="Proteomes" id="UP000235220">
    <property type="component" value="Chromosome 4"/>
</dbReference>